<dbReference type="InterPro" id="IPR002173">
    <property type="entry name" value="Carboh/pur_kinase_PfkB_CS"/>
</dbReference>
<evidence type="ECO:0000256" key="4">
    <source>
        <dbReference type="ARBA" id="ARBA00022777"/>
    </source>
</evidence>
<keyword evidence="4" id="KW-0418">Kinase</keyword>
<evidence type="ECO:0000256" key="2">
    <source>
        <dbReference type="ARBA" id="ARBA00022679"/>
    </source>
</evidence>
<accession>A0A382YHC8</accession>
<evidence type="ECO:0000313" key="7">
    <source>
        <dbReference type="EMBL" id="SVD81918.1"/>
    </source>
</evidence>
<sequence length="137" mass="15247">DRFVELTTKVDIIKISEEDYRYLYGAQDFNKVSKDWLNNGVKLVIFTLGAEGSKVIYDNGKEIFVKSKKVVVVDTIAAGDTFNAGFLLILDEQGLLDRVSLDIISDTQLEKALSYANKVASITVTKKGANPPWLDEI</sequence>
<dbReference type="InterPro" id="IPR050306">
    <property type="entry name" value="PfkB_Carbo_kinase"/>
</dbReference>
<dbReference type="Pfam" id="PF00294">
    <property type="entry name" value="PfkB"/>
    <property type="match status" value="1"/>
</dbReference>
<name>A0A382YHC8_9ZZZZ</name>
<dbReference type="InterPro" id="IPR029056">
    <property type="entry name" value="Ribokinase-like"/>
</dbReference>
<evidence type="ECO:0000256" key="3">
    <source>
        <dbReference type="ARBA" id="ARBA00022741"/>
    </source>
</evidence>
<dbReference type="AlphaFoldDB" id="A0A382YHC8"/>
<keyword evidence="5" id="KW-0067">ATP-binding</keyword>
<organism evidence="7">
    <name type="scientific">marine metagenome</name>
    <dbReference type="NCBI Taxonomy" id="408172"/>
    <lineage>
        <taxon>unclassified sequences</taxon>
        <taxon>metagenomes</taxon>
        <taxon>ecological metagenomes</taxon>
    </lineage>
</organism>
<dbReference type="Gene3D" id="3.40.1190.20">
    <property type="match status" value="1"/>
</dbReference>
<keyword evidence="2" id="KW-0808">Transferase</keyword>
<feature type="non-terminal residue" evidence="7">
    <location>
        <position position="1"/>
    </location>
</feature>
<feature type="domain" description="Carbohydrate kinase PfkB" evidence="6">
    <location>
        <begin position="5"/>
        <end position="132"/>
    </location>
</feature>
<evidence type="ECO:0000256" key="1">
    <source>
        <dbReference type="ARBA" id="ARBA00010688"/>
    </source>
</evidence>
<protein>
    <recommendedName>
        <fullName evidence="6">Carbohydrate kinase PfkB domain-containing protein</fullName>
    </recommendedName>
</protein>
<reference evidence="7" key="1">
    <citation type="submission" date="2018-05" db="EMBL/GenBank/DDBJ databases">
        <authorList>
            <person name="Lanie J.A."/>
            <person name="Ng W.-L."/>
            <person name="Kazmierczak K.M."/>
            <person name="Andrzejewski T.M."/>
            <person name="Davidsen T.M."/>
            <person name="Wayne K.J."/>
            <person name="Tettelin H."/>
            <person name="Glass J.I."/>
            <person name="Rusch D."/>
            <person name="Podicherti R."/>
            <person name="Tsui H.-C.T."/>
            <person name="Winkler M.E."/>
        </authorList>
    </citation>
    <scope>NUCLEOTIDE SEQUENCE</scope>
</reference>
<dbReference type="EMBL" id="UINC01175339">
    <property type="protein sequence ID" value="SVD81918.1"/>
    <property type="molecule type" value="Genomic_DNA"/>
</dbReference>
<dbReference type="PROSITE" id="PS00584">
    <property type="entry name" value="PFKB_KINASES_2"/>
    <property type="match status" value="1"/>
</dbReference>
<evidence type="ECO:0000259" key="6">
    <source>
        <dbReference type="Pfam" id="PF00294"/>
    </source>
</evidence>
<keyword evidence="3" id="KW-0547">Nucleotide-binding</keyword>
<comment type="similarity">
    <text evidence="1">Belongs to the carbohydrate kinase PfkB family.</text>
</comment>
<dbReference type="SUPFAM" id="SSF53613">
    <property type="entry name" value="Ribokinase-like"/>
    <property type="match status" value="1"/>
</dbReference>
<evidence type="ECO:0000256" key="5">
    <source>
        <dbReference type="ARBA" id="ARBA00022840"/>
    </source>
</evidence>
<gene>
    <name evidence="7" type="ORF">METZ01_LOCUS434772</name>
</gene>
<dbReference type="GO" id="GO:0005524">
    <property type="term" value="F:ATP binding"/>
    <property type="evidence" value="ECO:0007669"/>
    <property type="project" value="UniProtKB-KW"/>
</dbReference>
<proteinExistence type="inferred from homology"/>
<dbReference type="PANTHER" id="PTHR43085">
    <property type="entry name" value="HEXOKINASE FAMILY MEMBER"/>
    <property type="match status" value="1"/>
</dbReference>
<dbReference type="PANTHER" id="PTHR43085:SF1">
    <property type="entry name" value="PSEUDOURIDINE KINASE-RELATED"/>
    <property type="match status" value="1"/>
</dbReference>
<dbReference type="InterPro" id="IPR011611">
    <property type="entry name" value="PfkB_dom"/>
</dbReference>
<dbReference type="GO" id="GO:0016301">
    <property type="term" value="F:kinase activity"/>
    <property type="evidence" value="ECO:0007669"/>
    <property type="project" value="UniProtKB-KW"/>
</dbReference>